<gene>
    <name evidence="2" type="ORF">UFOPK2810_01155</name>
</gene>
<name>A0A6J6UC81_9ZZZZ</name>
<dbReference type="Pfam" id="PF23234">
    <property type="entry name" value="WHD_4th_Lhr"/>
    <property type="match status" value="1"/>
</dbReference>
<evidence type="ECO:0000259" key="1">
    <source>
        <dbReference type="Pfam" id="PF23234"/>
    </source>
</evidence>
<dbReference type="InterPro" id="IPR055367">
    <property type="entry name" value="WH4_Lhr"/>
</dbReference>
<dbReference type="EMBL" id="CAEZYZ010000198">
    <property type="protein sequence ID" value="CAB4757451.1"/>
    <property type="molecule type" value="Genomic_DNA"/>
</dbReference>
<proteinExistence type="predicted"/>
<organism evidence="2">
    <name type="scientific">freshwater metagenome</name>
    <dbReference type="NCBI Taxonomy" id="449393"/>
    <lineage>
        <taxon>unclassified sequences</taxon>
        <taxon>metagenomes</taxon>
        <taxon>ecological metagenomes</taxon>
    </lineage>
</organism>
<dbReference type="AlphaFoldDB" id="A0A6J6UC81"/>
<feature type="domain" description="Large helicase-related protein winged-helix" evidence="1">
    <location>
        <begin position="77"/>
        <end position="159"/>
    </location>
</feature>
<sequence length="278" mass="29461">MLGAGVVDDAHLDTVLWSLVWRGLLTNDSWAGLRTRIGGNGPKVRVPQRRGRIALPRRVGPPTSAGRWSALPVVNMSAEQRATQVADTLLGRYGVVTRGSVVAERLPGGFAAAYRVLAAFEQAGRCQRVYAIEGLGAAQFGTGAAIDRLRAVRPGGRQQRTTVIAAVDPANAYGAALPWPDPPEGVTHRAGRKPGAWVVLVGGELRGYLEKGGATLLLWGDENEALNGLAAARLHGTRIRLTSVNGSLPSPLDARGKAMQAVGFIHTPSGWRLRTEGH</sequence>
<evidence type="ECO:0000313" key="2">
    <source>
        <dbReference type="EMBL" id="CAB4757451.1"/>
    </source>
</evidence>
<protein>
    <submittedName>
        <fullName evidence="2">Unannotated protein</fullName>
    </submittedName>
</protein>
<accession>A0A6J6UC81</accession>
<reference evidence="2" key="1">
    <citation type="submission" date="2020-05" db="EMBL/GenBank/DDBJ databases">
        <authorList>
            <person name="Chiriac C."/>
            <person name="Salcher M."/>
            <person name="Ghai R."/>
            <person name="Kavagutti S V."/>
        </authorList>
    </citation>
    <scope>NUCLEOTIDE SEQUENCE</scope>
</reference>